<sequence>MKRLAVALTLVLLTAGCTTSGNAPAAEGENPTLTLKIGSSQPETQPNFYCGMKLLKERVEAQNLGLTIDMFPNSQLGPDAERFASVQTGDIDIDLQGGSAMSTAFPKIGVLDAAYAFNDIDHFFAWIDKNGQAFFTEFNTATDTTIVDAWYFGMRTFTATKPIRKPEDLASLKIRFPNTPQFLANAKALGANAVAIAVEELYLALQQGIAQGQENPVTATHAQKFDEILKVASLNNHQVGAHFVVVSDKTLDRMSQPQKDALFTAIHDIRAENRRCVDDETEKVLDGWRADPARTVVEVDQIDRNAFITKAEAFFNTHYTGENLELYKSIRASA</sequence>
<dbReference type="PROSITE" id="PS51257">
    <property type="entry name" value="PROKAR_LIPOPROTEIN"/>
    <property type="match status" value="1"/>
</dbReference>
<keyword evidence="4" id="KW-1185">Reference proteome</keyword>
<accession>A0ABS7B1N3</accession>
<gene>
    <name evidence="3" type="primary">dctP</name>
    <name evidence="3" type="ORF">KZ829_14455</name>
</gene>
<dbReference type="Pfam" id="PF03480">
    <property type="entry name" value="DctP"/>
    <property type="match status" value="1"/>
</dbReference>
<dbReference type="PANTHER" id="PTHR33376">
    <property type="match status" value="1"/>
</dbReference>
<name>A0ABS7B1N3_9ACTN</name>
<protein>
    <submittedName>
        <fullName evidence="3">TRAP transporter substrate-binding protein DctP</fullName>
    </submittedName>
</protein>
<feature type="chain" id="PRO_5047409277" evidence="2">
    <location>
        <begin position="26"/>
        <end position="334"/>
    </location>
</feature>
<dbReference type="PANTHER" id="PTHR33376:SF4">
    <property type="entry name" value="SIALIC ACID-BINDING PERIPLASMIC PROTEIN SIAP"/>
    <property type="match status" value="1"/>
</dbReference>
<dbReference type="NCBIfam" id="NF037995">
    <property type="entry name" value="TRAP_S1"/>
    <property type="match status" value="1"/>
</dbReference>
<dbReference type="InterPro" id="IPR038404">
    <property type="entry name" value="TRAP_DctP_sf"/>
</dbReference>
<feature type="signal peptide" evidence="2">
    <location>
        <begin position="1"/>
        <end position="25"/>
    </location>
</feature>
<dbReference type="Gene3D" id="3.40.190.170">
    <property type="entry name" value="Bacterial extracellular solute-binding protein, family 7"/>
    <property type="match status" value="1"/>
</dbReference>
<evidence type="ECO:0000256" key="2">
    <source>
        <dbReference type="SAM" id="SignalP"/>
    </source>
</evidence>
<evidence type="ECO:0000313" key="4">
    <source>
        <dbReference type="Proteomes" id="UP001519863"/>
    </source>
</evidence>
<reference evidence="3 4" key="1">
    <citation type="journal article" date="2013" name="Antonie Van Leeuwenhoek">
        <title>Actinoplanes hulinensis sp. nov., a novel actinomycete isolated from soybean root (Glycine max (L.) Merr).</title>
        <authorList>
            <person name="Shen Y."/>
            <person name="Liu C."/>
            <person name="Wang X."/>
            <person name="Zhao J."/>
            <person name="Jia F."/>
            <person name="Zhang Y."/>
            <person name="Wang L."/>
            <person name="Yang D."/>
            <person name="Xiang W."/>
        </authorList>
    </citation>
    <scope>NUCLEOTIDE SEQUENCE [LARGE SCALE GENOMIC DNA]</scope>
    <source>
        <strain evidence="3 4">NEAU-M9</strain>
    </source>
</reference>
<dbReference type="RefSeq" id="WP_220144415.1">
    <property type="nucleotide sequence ID" value="NZ_JAHXZI010000007.1"/>
</dbReference>
<dbReference type="InterPro" id="IPR018389">
    <property type="entry name" value="DctP_fam"/>
</dbReference>
<organism evidence="3 4">
    <name type="scientific">Actinoplanes hulinensis</name>
    <dbReference type="NCBI Taxonomy" id="1144547"/>
    <lineage>
        <taxon>Bacteria</taxon>
        <taxon>Bacillati</taxon>
        <taxon>Actinomycetota</taxon>
        <taxon>Actinomycetes</taxon>
        <taxon>Micromonosporales</taxon>
        <taxon>Micromonosporaceae</taxon>
        <taxon>Actinoplanes</taxon>
    </lineage>
</organism>
<dbReference type="Proteomes" id="UP001519863">
    <property type="component" value="Unassembled WGS sequence"/>
</dbReference>
<evidence type="ECO:0000256" key="1">
    <source>
        <dbReference type="ARBA" id="ARBA00022729"/>
    </source>
</evidence>
<evidence type="ECO:0000313" key="3">
    <source>
        <dbReference type="EMBL" id="MBW6434941.1"/>
    </source>
</evidence>
<comment type="caution">
    <text evidence="3">The sequence shown here is derived from an EMBL/GenBank/DDBJ whole genome shotgun (WGS) entry which is preliminary data.</text>
</comment>
<keyword evidence="1 2" id="KW-0732">Signal</keyword>
<dbReference type="EMBL" id="JAHXZI010000007">
    <property type="protein sequence ID" value="MBW6434941.1"/>
    <property type="molecule type" value="Genomic_DNA"/>
</dbReference>
<proteinExistence type="predicted"/>